<proteinExistence type="predicted"/>
<organism evidence="1 2">
    <name type="scientific">Coniosporium uncinatum</name>
    <dbReference type="NCBI Taxonomy" id="93489"/>
    <lineage>
        <taxon>Eukaryota</taxon>
        <taxon>Fungi</taxon>
        <taxon>Dikarya</taxon>
        <taxon>Ascomycota</taxon>
        <taxon>Pezizomycotina</taxon>
        <taxon>Dothideomycetes</taxon>
        <taxon>Dothideomycetes incertae sedis</taxon>
        <taxon>Coniosporium</taxon>
    </lineage>
</organism>
<accession>A0ACC3D3A3</accession>
<keyword evidence="2" id="KW-1185">Reference proteome</keyword>
<sequence length="99" mass="11478">PFYPLKEDWSPKEKLRGVMVTGGFSNKNVKMVEHEVRWRFKDRADAVELMNSPFWAAAKEQLNKEQIKKYDDTVWELLVSSEEAETGISMTAWIALATK</sequence>
<reference evidence="1" key="1">
    <citation type="submission" date="2024-09" db="EMBL/GenBank/DDBJ databases">
        <title>Black Yeasts Isolated from many extreme environments.</title>
        <authorList>
            <person name="Coleine C."/>
            <person name="Stajich J.E."/>
            <person name="Selbmann L."/>
        </authorList>
    </citation>
    <scope>NUCLEOTIDE SEQUENCE</scope>
    <source>
        <strain evidence="1">CCFEE 5737</strain>
    </source>
</reference>
<name>A0ACC3D3A3_9PEZI</name>
<feature type="non-terminal residue" evidence="1">
    <location>
        <position position="1"/>
    </location>
</feature>
<evidence type="ECO:0000313" key="2">
    <source>
        <dbReference type="Proteomes" id="UP001186974"/>
    </source>
</evidence>
<dbReference type="EMBL" id="JAWDJW010008105">
    <property type="protein sequence ID" value="KAK3061049.1"/>
    <property type="molecule type" value="Genomic_DNA"/>
</dbReference>
<protein>
    <submittedName>
        <fullName evidence="1">Uncharacterized protein</fullName>
    </submittedName>
</protein>
<evidence type="ECO:0000313" key="1">
    <source>
        <dbReference type="EMBL" id="KAK3061049.1"/>
    </source>
</evidence>
<gene>
    <name evidence="1" type="ORF">LTS18_007139</name>
</gene>
<comment type="caution">
    <text evidence="1">The sequence shown here is derived from an EMBL/GenBank/DDBJ whole genome shotgun (WGS) entry which is preliminary data.</text>
</comment>
<dbReference type="Proteomes" id="UP001186974">
    <property type="component" value="Unassembled WGS sequence"/>
</dbReference>